<feature type="domain" description="MOSC" evidence="1">
    <location>
        <begin position="1"/>
        <end position="61"/>
    </location>
</feature>
<dbReference type="GO" id="GO:0003824">
    <property type="term" value="F:catalytic activity"/>
    <property type="evidence" value="ECO:0007669"/>
    <property type="project" value="InterPro"/>
</dbReference>
<reference evidence="2" key="1">
    <citation type="submission" date="2017-02" db="UniProtKB">
        <authorList>
            <consortium name="WormBaseParasite"/>
        </authorList>
    </citation>
    <scope>IDENTIFICATION</scope>
</reference>
<evidence type="ECO:0000259" key="1">
    <source>
        <dbReference type="PROSITE" id="PS51340"/>
    </source>
</evidence>
<dbReference type="PROSITE" id="PS51340">
    <property type="entry name" value="MOSC"/>
    <property type="match status" value="1"/>
</dbReference>
<proteinExistence type="predicted"/>
<accession>A0A0M3JJC9</accession>
<dbReference type="WBParaSite" id="ASIM_0000774801-mRNA-1">
    <property type="protein sequence ID" value="ASIM_0000774801-mRNA-1"/>
    <property type="gene ID" value="ASIM_0000774801"/>
</dbReference>
<dbReference type="InterPro" id="IPR005302">
    <property type="entry name" value="MoCF_Sase_C"/>
</dbReference>
<name>A0A0M3JJC9_ANISI</name>
<dbReference type="GO" id="GO:0030151">
    <property type="term" value="F:molybdenum ion binding"/>
    <property type="evidence" value="ECO:0007669"/>
    <property type="project" value="InterPro"/>
</dbReference>
<dbReference type="Pfam" id="PF03473">
    <property type="entry name" value="MOSC"/>
    <property type="match status" value="1"/>
</dbReference>
<dbReference type="GO" id="GO:0030170">
    <property type="term" value="F:pyridoxal phosphate binding"/>
    <property type="evidence" value="ECO:0007669"/>
    <property type="project" value="InterPro"/>
</dbReference>
<dbReference type="AlphaFoldDB" id="A0A0M3JJC9"/>
<evidence type="ECO:0000313" key="2">
    <source>
        <dbReference type="WBParaSite" id="ASIM_0000774801-mRNA-1"/>
    </source>
</evidence>
<sequence>LCITKPSIEDVKARVSADKNISARNFRAAVVIEGCPAFDEDWWMELRIGDVLFQCYETCDR</sequence>
<organism evidence="2">
    <name type="scientific">Anisakis simplex</name>
    <name type="common">Herring worm</name>
    <dbReference type="NCBI Taxonomy" id="6269"/>
    <lineage>
        <taxon>Eukaryota</taxon>
        <taxon>Metazoa</taxon>
        <taxon>Ecdysozoa</taxon>
        <taxon>Nematoda</taxon>
        <taxon>Chromadorea</taxon>
        <taxon>Rhabditida</taxon>
        <taxon>Spirurina</taxon>
        <taxon>Ascaridomorpha</taxon>
        <taxon>Ascaridoidea</taxon>
        <taxon>Anisakidae</taxon>
        <taxon>Anisakis</taxon>
        <taxon>Anisakis simplex complex</taxon>
    </lineage>
</organism>
<protein>
    <submittedName>
        <fullName evidence="2">MOSC domain-containing protein</fullName>
    </submittedName>
</protein>